<evidence type="ECO:0000256" key="2">
    <source>
        <dbReference type="ARBA" id="ARBA00004987"/>
    </source>
</evidence>
<dbReference type="InterPro" id="IPR019800">
    <property type="entry name" value="Glyco_hydro_3_AS"/>
</dbReference>
<dbReference type="Gene3D" id="3.20.20.300">
    <property type="entry name" value="Glycoside hydrolase, family 3, N-terminal domain"/>
    <property type="match status" value="1"/>
</dbReference>
<dbReference type="InterPro" id="IPR026891">
    <property type="entry name" value="Fn3-like"/>
</dbReference>
<dbReference type="InterPro" id="IPR050288">
    <property type="entry name" value="Cellulose_deg_GH3"/>
</dbReference>
<organism evidence="13 14">
    <name type="scientific">Fusarium equiseti</name>
    <name type="common">Fusarium scirpi</name>
    <dbReference type="NCBI Taxonomy" id="61235"/>
    <lineage>
        <taxon>Eukaryota</taxon>
        <taxon>Fungi</taxon>
        <taxon>Dikarya</taxon>
        <taxon>Ascomycota</taxon>
        <taxon>Pezizomycotina</taxon>
        <taxon>Sordariomycetes</taxon>
        <taxon>Hypocreomycetidae</taxon>
        <taxon>Hypocreales</taxon>
        <taxon>Nectriaceae</taxon>
        <taxon>Fusarium</taxon>
        <taxon>Fusarium incarnatum-equiseti species complex</taxon>
    </lineage>
</organism>
<dbReference type="InterPro" id="IPR036962">
    <property type="entry name" value="Glyco_hydro_3_N_sf"/>
</dbReference>
<feature type="domain" description="PA14" evidence="12">
    <location>
        <begin position="424"/>
        <end position="585"/>
    </location>
</feature>
<dbReference type="PANTHER" id="PTHR42715:SF3">
    <property type="entry name" value="BETA-GLUCOSIDASE B-RELATED"/>
    <property type="match status" value="1"/>
</dbReference>
<evidence type="ECO:0000259" key="12">
    <source>
        <dbReference type="PROSITE" id="PS51820"/>
    </source>
</evidence>
<evidence type="ECO:0000256" key="3">
    <source>
        <dbReference type="ARBA" id="ARBA00005336"/>
    </source>
</evidence>
<keyword evidence="5 10" id="KW-0378">Hydrolase</keyword>
<dbReference type="Pfam" id="PF14310">
    <property type="entry name" value="Fn3-like"/>
    <property type="match status" value="1"/>
</dbReference>
<protein>
    <recommendedName>
        <fullName evidence="4 10">beta-glucosidase</fullName>
        <ecNumber evidence="4 10">3.2.1.21</ecNumber>
    </recommendedName>
</protein>
<feature type="region of interest" description="Disordered" evidence="11">
    <location>
        <begin position="1"/>
        <end position="22"/>
    </location>
</feature>
<dbReference type="PRINTS" id="PR00133">
    <property type="entry name" value="GLHYDRLASE3"/>
</dbReference>
<dbReference type="EMBL" id="JAOQBH010000028">
    <property type="protein sequence ID" value="KAJ4114811.1"/>
    <property type="molecule type" value="Genomic_DNA"/>
</dbReference>
<dbReference type="InterPro" id="IPR036881">
    <property type="entry name" value="Glyco_hydro_3_C_sf"/>
</dbReference>
<sequence length="861" mass="95608">MNDSNTPSTPDTEFSAPCSPPQKIQYLRDTRSAAKEKLAQLTLEEKVSLLTAADFWRTKAIPEKGIPSIKTTDGPNGARGGIFVGGTKAALFPCGISLAATWNKDLLYQVGQHLAQEVRARSAEMLLAPTVCMHRHPLGGRNFESFSEDPLLTGKLAAQYIKGLQDRGVAATIKHFVGNEQETNRLTIDSLVTERPLREIYLKPFEIAVREANPWAVMTSYNLINGVHADMNKHTLKDILRGEWGYEGTVVSDWGGVNSIVDSVEAGCDIEFPYSPKWRLDKLIAAVNEGRMSIDAIDQAAENVLALVERLKGGDMSPEQPEREDDREETRQLIRAAGHEGLTLLKNDEGILPLCPKTTKVAVIGPNANRSIAGGGGSASLNPYYNTIPLDSIRKASQQKVAFAQGCHIHKWLPVASQYCTEKSGKSGVHIDWFAGDKFEGNPVVKQRRTNTDLFLWDSAPLNEVGPEWSAVATTYLTPKTTGKHTISFMSVGPGRLFVDGKMVLDLWDWTEEGEAMFDGSIDYLVDVEMEADKAVELRVEMTNELRPVSKQKQFGITHKYGGCRIGFKEQDKVDYIQQAVETARDADVAVVIVGVDAEWESEGYDRQTMDLPADGNQDRLIEAVVKANPRTIVVNQSGSPVHMPWVDRVPVILQGWYQGQEAGNALADVLFGIKNPSGKLPSTFPKRIEHTPAWHNWPGENHKVLYGEGLYIGYRHYDHAKIEPLFPFGHGLSYTTFEYGRPEITPKTLTPNSEITITLAISNTGTRAGSEIVQIYVHDEKSRLPRPEKELVAFEKVFLEAEETRHISIKLDKYAVGYYDETVPGWVAEEGMFKVLIGASSTDIRRSTKFSVKESFTWVF</sequence>
<evidence type="ECO:0000256" key="1">
    <source>
        <dbReference type="ARBA" id="ARBA00000448"/>
    </source>
</evidence>
<comment type="similarity">
    <text evidence="3 10">Belongs to the glycosyl hydrolase 3 family.</text>
</comment>
<dbReference type="Gene3D" id="2.60.40.10">
    <property type="entry name" value="Immunoglobulins"/>
    <property type="match status" value="1"/>
</dbReference>
<evidence type="ECO:0000256" key="6">
    <source>
        <dbReference type="ARBA" id="ARBA00023180"/>
    </source>
</evidence>
<dbReference type="PANTHER" id="PTHR42715">
    <property type="entry name" value="BETA-GLUCOSIDASE"/>
    <property type="match status" value="1"/>
</dbReference>
<name>A0ABQ8QY80_FUSEQ</name>
<evidence type="ECO:0000256" key="11">
    <source>
        <dbReference type="SAM" id="MobiDB-lite"/>
    </source>
</evidence>
<dbReference type="PROSITE" id="PS00775">
    <property type="entry name" value="GLYCOSYL_HYDROL_F3"/>
    <property type="match status" value="1"/>
</dbReference>
<dbReference type="SMART" id="SM00758">
    <property type="entry name" value="PA14"/>
    <property type="match status" value="1"/>
</dbReference>
<comment type="caution">
    <text evidence="13">The sequence shown here is derived from an EMBL/GenBank/DDBJ whole genome shotgun (WGS) entry which is preliminary data.</text>
</comment>
<keyword evidence="8 10" id="KW-0326">Glycosidase</keyword>
<dbReference type="InterPro" id="IPR013783">
    <property type="entry name" value="Ig-like_fold"/>
</dbReference>
<dbReference type="Proteomes" id="UP001152024">
    <property type="component" value="Unassembled WGS sequence"/>
</dbReference>
<dbReference type="SUPFAM" id="SSF52279">
    <property type="entry name" value="Beta-D-glucan exohydrolase, C-terminal domain"/>
    <property type="match status" value="1"/>
</dbReference>
<dbReference type="Gene3D" id="2.60.120.260">
    <property type="entry name" value="Galactose-binding domain-like"/>
    <property type="match status" value="1"/>
</dbReference>
<reference evidence="13" key="1">
    <citation type="submission" date="2022-09" db="EMBL/GenBank/DDBJ databases">
        <title>Fusarium specimens isolated from Avocado Roots.</title>
        <authorList>
            <person name="Stajich J."/>
            <person name="Roper C."/>
            <person name="Heimlech-Rivalta G."/>
        </authorList>
    </citation>
    <scope>NUCLEOTIDE SEQUENCE</scope>
    <source>
        <strain evidence="13">CF00095</strain>
    </source>
</reference>
<keyword evidence="9 10" id="KW-0624">Polysaccharide degradation</keyword>
<keyword evidence="6" id="KW-0325">Glycoprotein</keyword>
<evidence type="ECO:0000256" key="5">
    <source>
        <dbReference type="ARBA" id="ARBA00022801"/>
    </source>
</evidence>
<accession>A0ABQ8QY80</accession>
<dbReference type="Pfam" id="PF07691">
    <property type="entry name" value="PA14"/>
    <property type="match status" value="1"/>
</dbReference>
<gene>
    <name evidence="13" type="ORF">NW768_011365</name>
</gene>
<dbReference type="SMART" id="SM01217">
    <property type="entry name" value="Fn3_like"/>
    <property type="match status" value="1"/>
</dbReference>
<evidence type="ECO:0000313" key="13">
    <source>
        <dbReference type="EMBL" id="KAJ4114811.1"/>
    </source>
</evidence>
<dbReference type="Pfam" id="PF01915">
    <property type="entry name" value="Glyco_hydro_3_C"/>
    <property type="match status" value="1"/>
</dbReference>
<keyword evidence="14" id="KW-1185">Reference proteome</keyword>
<dbReference type="InterPro" id="IPR002772">
    <property type="entry name" value="Glyco_hydro_3_C"/>
</dbReference>
<evidence type="ECO:0000256" key="4">
    <source>
        <dbReference type="ARBA" id="ARBA00012744"/>
    </source>
</evidence>
<comment type="pathway">
    <text evidence="2 10">Glycan metabolism; cellulose degradation.</text>
</comment>
<proteinExistence type="inferred from homology"/>
<evidence type="ECO:0000256" key="7">
    <source>
        <dbReference type="ARBA" id="ARBA00023277"/>
    </source>
</evidence>
<dbReference type="InterPro" id="IPR037524">
    <property type="entry name" value="PA14/GLEYA"/>
</dbReference>
<dbReference type="SUPFAM" id="SSF51445">
    <property type="entry name" value="(Trans)glycosidases"/>
    <property type="match status" value="1"/>
</dbReference>
<dbReference type="Gene3D" id="3.40.50.1700">
    <property type="entry name" value="Glycoside hydrolase family 3 C-terminal domain"/>
    <property type="match status" value="1"/>
</dbReference>
<dbReference type="EC" id="3.2.1.21" evidence="4 10"/>
<dbReference type="InterPro" id="IPR001764">
    <property type="entry name" value="Glyco_hydro_3_N"/>
</dbReference>
<evidence type="ECO:0000256" key="8">
    <source>
        <dbReference type="ARBA" id="ARBA00023295"/>
    </source>
</evidence>
<dbReference type="Pfam" id="PF00933">
    <property type="entry name" value="Glyco_hydro_3"/>
    <property type="match status" value="1"/>
</dbReference>
<dbReference type="InterPro" id="IPR017853">
    <property type="entry name" value="GH"/>
</dbReference>
<keyword evidence="7 10" id="KW-0119">Carbohydrate metabolism</keyword>
<evidence type="ECO:0000256" key="10">
    <source>
        <dbReference type="RuleBase" id="RU361161"/>
    </source>
</evidence>
<evidence type="ECO:0000256" key="9">
    <source>
        <dbReference type="ARBA" id="ARBA00023326"/>
    </source>
</evidence>
<dbReference type="InterPro" id="IPR011658">
    <property type="entry name" value="PA14_dom"/>
</dbReference>
<evidence type="ECO:0000313" key="14">
    <source>
        <dbReference type="Proteomes" id="UP001152024"/>
    </source>
</evidence>
<dbReference type="PROSITE" id="PS51820">
    <property type="entry name" value="PA14"/>
    <property type="match status" value="1"/>
</dbReference>
<comment type="catalytic activity">
    <reaction evidence="1 10">
        <text>Hydrolysis of terminal, non-reducing beta-D-glucosyl residues with release of beta-D-glucose.</text>
        <dbReference type="EC" id="3.2.1.21"/>
    </reaction>
</comment>
<feature type="compositionally biased region" description="Polar residues" evidence="11">
    <location>
        <begin position="1"/>
        <end position="12"/>
    </location>
</feature>